<dbReference type="EMBL" id="JBCEZU010000023">
    <property type="protein sequence ID" value="KAK9539139.1"/>
    <property type="molecule type" value="Genomic_DNA"/>
</dbReference>
<gene>
    <name evidence="1" type="ORF">VZT92_004266</name>
</gene>
<evidence type="ECO:0000313" key="1">
    <source>
        <dbReference type="EMBL" id="KAK9539139.1"/>
    </source>
</evidence>
<organism evidence="1 2">
    <name type="scientific">Zoarces viviparus</name>
    <name type="common">Viviparous eelpout</name>
    <name type="synonym">Blennius viviparus</name>
    <dbReference type="NCBI Taxonomy" id="48416"/>
    <lineage>
        <taxon>Eukaryota</taxon>
        <taxon>Metazoa</taxon>
        <taxon>Chordata</taxon>
        <taxon>Craniata</taxon>
        <taxon>Vertebrata</taxon>
        <taxon>Euteleostomi</taxon>
        <taxon>Actinopterygii</taxon>
        <taxon>Neopterygii</taxon>
        <taxon>Teleostei</taxon>
        <taxon>Neoteleostei</taxon>
        <taxon>Acanthomorphata</taxon>
        <taxon>Eupercaria</taxon>
        <taxon>Perciformes</taxon>
        <taxon>Cottioidei</taxon>
        <taxon>Zoarcales</taxon>
        <taxon>Zoarcidae</taxon>
        <taxon>Zoarcinae</taxon>
        <taxon>Zoarces</taxon>
    </lineage>
</organism>
<name>A0AAW1FZC7_ZOAVI</name>
<evidence type="ECO:0000313" key="2">
    <source>
        <dbReference type="Proteomes" id="UP001488805"/>
    </source>
</evidence>
<accession>A0AAW1FZC7</accession>
<dbReference type="AlphaFoldDB" id="A0AAW1FZC7"/>
<dbReference type="Proteomes" id="UP001488805">
    <property type="component" value="Unassembled WGS sequence"/>
</dbReference>
<keyword evidence="2" id="KW-1185">Reference proteome</keyword>
<sequence>MKYDGTWWCKQTAAIEEGRHCSWSFTHWYACRPGTKGPLMKVLTEAQGARGEGLVSDSRANQTTPHHNVPYHARAILPSLTPKTLDSLPSLYGLSQDTDSFFFSPHSQAHQAGPKEVHFVPDSILPPSSSLFVPPRLGPQLCLDLNRALV</sequence>
<reference evidence="1 2" key="1">
    <citation type="journal article" date="2024" name="Genome Biol. Evol.">
        <title>Chromosome-level genome assembly of the viviparous eelpout Zoarces viviparus.</title>
        <authorList>
            <person name="Fuhrmann N."/>
            <person name="Brasseur M.V."/>
            <person name="Bakowski C.E."/>
            <person name="Podsiadlowski L."/>
            <person name="Prost S."/>
            <person name="Krehenwinkel H."/>
            <person name="Mayer C."/>
        </authorList>
    </citation>
    <scope>NUCLEOTIDE SEQUENCE [LARGE SCALE GENOMIC DNA]</scope>
    <source>
        <strain evidence="1">NO-MEL_2022_Ind0_liver</strain>
    </source>
</reference>
<proteinExistence type="predicted"/>
<protein>
    <submittedName>
        <fullName evidence="1">Uncharacterized protein</fullName>
    </submittedName>
</protein>
<comment type="caution">
    <text evidence="1">The sequence shown here is derived from an EMBL/GenBank/DDBJ whole genome shotgun (WGS) entry which is preliminary data.</text>
</comment>